<sequence>MGGMGGGGGGGPPADPFPPVKSDVKLIACSTCKALARRLHSEMSKWDKKTIASEEAIRSKVTQMCDSSSVSGAWLRELDMVESSDGKKIELKRQSSQGYCEVECKTIELACKAVLEESEIDLVVGIYKSFKLSASCC</sequence>
<accession>A0A813I2J1</accession>
<proteinExistence type="predicted"/>
<dbReference type="PANTHER" id="PTHR36058:SF1">
    <property type="entry name" value="NUCLEOPHOSMIN"/>
    <property type="match status" value="1"/>
</dbReference>
<protein>
    <submittedName>
        <fullName evidence="1">Uncharacterized protein</fullName>
    </submittedName>
</protein>
<organism evidence="1 2">
    <name type="scientific">Polarella glacialis</name>
    <name type="common">Dinoflagellate</name>
    <dbReference type="NCBI Taxonomy" id="89957"/>
    <lineage>
        <taxon>Eukaryota</taxon>
        <taxon>Sar</taxon>
        <taxon>Alveolata</taxon>
        <taxon>Dinophyceae</taxon>
        <taxon>Suessiales</taxon>
        <taxon>Suessiaceae</taxon>
        <taxon>Polarella</taxon>
    </lineage>
</organism>
<dbReference type="PANTHER" id="PTHR36058">
    <property type="entry name" value="NUCLEOPHOSMIN"/>
    <property type="match status" value="1"/>
</dbReference>
<dbReference type="AlphaFoldDB" id="A0A813I2J1"/>
<reference evidence="1" key="1">
    <citation type="submission" date="2021-02" db="EMBL/GenBank/DDBJ databases">
        <authorList>
            <person name="Dougan E. K."/>
            <person name="Rhodes N."/>
            <person name="Thang M."/>
            <person name="Chan C."/>
        </authorList>
    </citation>
    <scope>NUCLEOTIDE SEQUENCE</scope>
</reference>
<dbReference type="Proteomes" id="UP000626109">
    <property type="component" value="Unassembled WGS sequence"/>
</dbReference>
<gene>
    <name evidence="1" type="ORF">PGLA2088_LOCUS2832</name>
</gene>
<name>A0A813I2J1_POLGL</name>
<dbReference type="EMBL" id="CAJNNW010002399">
    <property type="protein sequence ID" value="CAE8644186.1"/>
    <property type="molecule type" value="Genomic_DNA"/>
</dbReference>
<evidence type="ECO:0000313" key="2">
    <source>
        <dbReference type="Proteomes" id="UP000626109"/>
    </source>
</evidence>
<comment type="caution">
    <text evidence="1">The sequence shown here is derived from an EMBL/GenBank/DDBJ whole genome shotgun (WGS) entry which is preliminary data.</text>
</comment>
<evidence type="ECO:0000313" key="1">
    <source>
        <dbReference type="EMBL" id="CAE8644186.1"/>
    </source>
</evidence>